<dbReference type="Gene3D" id="3.90.550.10">
    <property type="entry name" value="Spore Coat Polysaccharide Biosynthesis Protein SpsA, Chain A"/>
    <property type="match status" value="1"/>
</dbReference>
<dbReference type="GO" id="GO:0016740">
    <property type="term" value="F:transferase activity"/>
    <property type="evidence" value="ECO:0007669"/>
    <property type="project" value="UniProtKB-KW"/>
</dbReference>
<dbReference type="AlphaFoldDB" id="A0A2P1PTJ3"/>
<dbReference type="SUPFAM" id="SSF53448">
    <property type="entry name" value="Nucleotide-diphospho-sugar transferases"/>
    <property type="match status" value="1"/>
</dbReference>
<dbReference type="InterPro" id="IPR029044">
    <property type="entry name" value="Nucleotide-diphossugar_trans"/>
</dbReference>
<dbReference type="OrthoDB" id="9801954at2"/>
<evidence type="ECO:0000313" key="3">
    <source>
        <dbReference type="Proteomes" id="UP000241074"/>
    </source>
</evidence>
<evidence type="ECO:0000259" key="1">
    <source>
        <dbReference type="Pfam" id="PF00535"/>
    </source>
</evidence>
<feature type="domain" description="Glycosyltransferase 2-like" evidence="1">
    <location>
        <begin position="65"/>
        <end position="125"/>
    </location>
</feature>
<dbReference type="InterPro" id="IPR050834">
    <property type="entry name" value="Glycosyltransf_2"/>
</dbReference>
<dbReference type="Proteomes" id="UP000241074">
    <property type="component" value="Chromosome"/>
</dbReference>
<reference evidence="2 3" key="2">
    <citation type="submission" date="2018-03" db="EMBL/GenBank/DDBJ databases">
        <authorList>
            <person name="Keele B.F."/>
        </authorList>
    </citation>
    <scope>NUCLEOTIDE SEQUENCE [LARGE SCALE GENOMIC DNA]</scope>
    <source>
        <strain evidence="2 3">D13</strain>
    </source>
</reference>
<name>A0A2P1PTJ3_9GAMM</name>
<dbReference type="KEGG" id="xba:C7S18_13485"/>
<reference evidence="2 3" key="1">
    <citation type="submission" date="2018-03" db="EMBL/GenBank/DDBJ databases">
        <title>Ahniella affigens gen. nov., sp. nov., a gammaproteobacterium isolated from sandy soil near a stream.</title>
        <authorList>
            <person name="Ko Y."/>
            <person name="Kim J.-H."/>
        </authorList>
    </citation>
    <scope>NUCLEOTIDE SEQUENCE [LARGE SCALE GENOMIC DNA]</scope>
    <source>
        <strain evidence="2 3">D13</strain>
    </source>
</reference>
<gene>
    <name evidence="2" type="ORF">C7S18_13485</name>
</gene>
<keyword evidence="2" id="KW-0808">Transferase</keyword>
<sequence length="266" mass="29323">MQGARVSVVIPSRLQGPSIDPSGSWFVERALNCLREQTALKQGALLQAIVAVDAGMGQTAQGRLQQRAIIAESGTRSQAAALNAGLSMAGGDYIAFLEDDDLWSPDFLATALAHLQQFDFVSSTQLDMSVEGDVQRISDFPTPSGWIMPRRTFERVGFFDESFRWHLDSDWLGRLGDTGLRRAHLVEATAPLQQHWIEASRPQLAELMEHSNGQVTLCRHASPWPLIVRTVHPNSGMAQIQADPIKGAESQAECEALKKRFGHLPW</sequence>
<dbReference type="InterPro" id="IPR001173">
    <property type="entry name" value="Glyco_trans_2-like"/>
</dbReference>
<dbReference type="Pfam" id="PF00535">
    <property type="entry name" value="Glycos_transf_2"/>
    <property type="match status" value="1"/>
</dbReference>
<accession>A0A2P1PTJ3</accession>
<keyword evidence="3" id="KW-1185">Reference proteome</keyword>
<evidence type="ECO:0000313" key="2">
    <source>
        <dbReference type="EMBL" id="AVP98142.1"/>
    </source>
</evidence>
<proteinExistence type="predicted"/>
<protein>
    <submittedName>
        <fullName evidence="2">Glycosyltransferase family 2 protein</fullName>
    </submittedName>
</protein>
<dbReference type="PANTHER" id="PTHR43685:SF2">
    <property type="entry name" value="GLYCOSYLTRANSFERASE 2-LIKE DOMAIN-CONTAINING PROTEIN"/>
    <property type="match status" value="1"/>
</dbReference>
<dbReference type="EMBL" id="CP027860">
    <property type="protein sequence ID" value="AVP98142.1"/>
    <property type="molecule type" value="Genomic_DNA"/>
</dbReference>
<organism evidence="2 3">
    <name type="scientific">Ahniella affigens</name>
    <dbReference type="NCBI Taxonomy" id="2021234"/>
    <lineage>
        <taxon>Bacteria</taxon>
        <taxon>Pseudomonadati</taxon>
        <taxon>Pseudomonadota</taxon>
        <taxon>Gammaproteobacteria</taxon>
        <taxon>Lysobacterales</taxon>
        <taxon>Rhodanobacteraceae</taxon>
        <taxon>Ahniella</taxon>
    </lineage>
</organism>
<dbReference type="CDD" id="cd00761">
    <property type="entry name" value="Glyco_tranf_GTA_type"/>
    <property type="match status" value="1"/>
</dbReference>
<dbReference type="PANTHER" id="PTHR43685">
    <property type="entry name" value="GLYCOSYLTRANSFERASE"/>
    <property type="match status" value="1"/>
</dbReference>
<dbReference type="RefSeq" id="WP_106892062.1">
    <property type="nucleotide sequence ID" value="NZ_CP027860.1"/>
</dbReference>